<dbReference type="Proteomes" id="UP000077266">
    <property type="component" value="Unassembled WGS sequence"/>
</dbReference>
<proteinExistence type="predicted"/>
<reference evidence="2 3" key="1">
    <citation type="journal article" date="2016" name="Mol. Biol. Evol.">
        <title>Comparative Genomics of Early-Diverging Mushroom-Forming Fungi Provides Insights into the Origins of Lignocellulose Decay Capabilities.</title>
        <authorList>
            <person name="Nagy L.G."/>
            <person name="Riley R."/>
            <person name="Tritt A."/>
            <person name="Adam C."/>
            <person name="Daum C."/>
            <person name="Floudas D."/>
            <person name="Sun H."/>
            <person name="Yadav J.S."/>
            <person name="Pangilinan J."/>
            <person name="Larsson K.H."/>
            <person name="Matsuura K."/>
            <person name="Barry K."/>
            <person name="Labutti K."/>
            <person name="Kuo R."/>
            <person name="Ohm R.A."/>
            <person name="Bhattacharya S.S."/>
            <person name="Shirouzu T."/>
            <person name="Yoshinaga Y."/>
            <person name="Martin F.M."/>
            <person name="Grigoriev I.V."/>
            <person name="Hibbett D.S."/>
        </authorList>
    </citation>
    <scope>NUCLEOTIDE SEQUENCE [LARGE SCALE GENOMIC DNA]</scope>
    <source>
        <strain evidence="2 3">HHB12029</strain>
    </source>
</reference>
<dbReference type="EMBL" id="KV426061">
    <property type="protein sequence ID" value="KZV89877.1"/>
    <property type="molecule type" value="Genomic_DNA"/>
</dbReference>
<dbReference type="InterPro" id="IPR036291">
    <property type="entry name" value="NAD(P)-bd_dom_sf"/>
</dbReference>
<dbReference type="SMART" id="SM00829">
    <property type="entry name" value="PKS_ER"/>
    <property type="match status" value="1"/>
</dbReference>
<gene>
    <name evidence="2" type="ORF">EXIGLDRAFT_617666</name>
</gene>
<dbReference type="PANTHER" id="PTHR45348:SF2">
    <property type="entry name" value="ZINC-TYPE ALCOHOL DEHYDROGENASE-LIKE PROTEIN C2E1P3.01"/>
    <property type="match status" value="1"/>
</dbReference>
<keyword evidence="3" id="KW-1185">Reference proteome</keyword>
<name>A0A165G295_EXIGL</name>
<dbReference type="OrthoDB" id="10257049at2759"/>
<dbReference type="InterPro" id="IPR013149">
    <property type="entry name" value="ADH-like_C"/>
</dbReference>
<dbReference type="PANTHER" id="PTHR45348">
    <property type="entry name" value="HYPOTHETICAL OXIDOREDUCTASE (EUROFUNG)"/>
    <property type="match status" value="1"/>
</dbReference>
<dbReference type="CDD" id="cd08249">
    <property type="entry name" value="enoyl_reductase_like"/>
    <property type="match status" value="1"/>
</dbReference>
<dbReference type="SUPFAM" id="SSF50129">
    <property type="entry name" value="GroES-like"/>
    <property type="match status" value="1"/>
</dbReference>
<dbReference type="FunCoup" id="A0A165G295">
    <property type="interactions" value="11"/>
</dbReference>
<dbReference type="InterPro" id="IPR011032">
    <property type="entry name" value="GroES-like_sf"/>
</dbReference>
<accession>A0A165G295</accession>
<organism evidence="2 3">
    <name type="scientific">Exidia glandulosa HHB12029</name>
    <dbReference type="NCBI Taxonomy" id="1314781"/>
    <lineage>
        <taxon>Eukaryota</taxon>
        <taxon>Fungi</taxon>
        <taxon>Dikarya</taxon>
        <taxon>Basidiomycota</taxon>
        <taxon>Agaricomycotina</taxon>
        <taxon>Agaricomycetes</taxon>
        <taxon>Auriculariales</taxon>
        <taxon>Exidiaceae</taxon>
        <taxon>Exidia</taxon>
    </lineage>
</organism>
<dbReference type="Pfam" id="PF00107">
    <property type="entry name" value="ADH_zinc_N"/>
    <property type="match status" value="1"/>
</dbReference>
<dbReference type="AlphaFoldDB" id="A0A165G295"/>
<dbReference type="STRING" id="1314781.A0A165G295"/>
<dbReference type="SUPFAM" id="SSF51735">
    <property type="entry name" value="NAD(P)-binding Rossmann-fold domains"/>
    <property type="match status" value="1"/>
</dbReference>
<evidence type="ECO:0000259" key="1">
    <source>
        <dbReference type="SMART" id="SM00829"/>
    </source>
</evidence>
<dbReference type="Pfam" id="PF08240">
    <property type="entry name" value="ADH_N"/>
    <property type="match status" value="1"/>
</dbReference>
<dbReference type="InterPro" id="IPR013154">
    <property type="entry name" value="ADH-like_N"/>
</dbReference>
<feature type="domain" description="Enoyl reductase (ER)" evidence="1">
    <location>
        <begin position="10"/>
        <end position="348"/>
    </location>
</feature>
<dbReference type="InParanoid" id="A0A165G295"/>
<evidence type="ECO:0000313" key="3">
    <source>
        <dbReference type="Proteomes" id="UP000077266"/>
    </source>
</evidence>
<dbReference type="Gene3D" id="3.40.50.720">
    <property type="entry name" value="NAD(P)-binding Rossmann-like Domain"/>
    <property type="match status" value="1"/>
</dbReference>
<evidence type="ECO:0000313" key="2">
    <source>
        <dbReference type="EMBL" id="KZV89877.1"/>
    </source>
</evidence>
<protein>
    <submittedName>
        <fullName evidence="2">GroES-like protein</fullName>
    </submittedName>
</protein>
<dbReference type="InterPro" id="IPR020843">
    <property type="entry name" value="ER"/>
</dbReference>
<dbReference type="InterPro" id="IPR047122">
    <property type="entry name" value="Trans-enoyl_RdTase-like"/>
</dbReference>
<dbReference type="GO" id="GO:0016651">
    <property type="term" value="F:oxidoreductase activity, acting on NAD(P)H"/>
    <property type="evidence" value="ECO:0007669"/>
    <property type="project" value="InterPro"/>
</dbReference>
<sequence>MQAVVVEEPGRLKIANAPIPVPRRGQILVKVEACAQNPVDVLFITQISRPGSVVGCDFVGSVAQIAADVSPGLRVGQRVAGFIYGGSNIGITQEDGGAFAQYLVADAALVVPIPSSLSVEEAAGIGIAPFTACQVLHQSLQLPLLDLLSPSQPSASTSRQGQWLLVWSGASAVGQYTIQLAAKLGLRVITTASPARHDLLRRLGARTVLDYHDADIVERVRSITGNKLTMALDCSGSPETVAACMGEAGGVVSLILPNKAGPSRKDVAEKMSLVFTLLGKAVQAPVAIPAIPPHHADGEQYAQLLGSLLAQRKLKVVAPRVFPGGLRGVPEGLRYALSGQVHAEKVTFVL</sequence>
<dbReference type="Gene3D" id="3.90.180.10">
    <property type="entry name" value="Medium-chain alcohol dehydrogenases, catalytic domain"/>
    <property type="match status" value="1"/>
</dbReference>